<keyword evidence="7" id="KW-1185">Reference proteome</keyword>
<dbReference type="PROSITE" id="PS51379">
    <property type="entry name" value="4FE4S_FER_2"/>
    <property type="match status" value="1"/>
</dbReference>
<evidence type="ECO:0000313" key="7">
    <source>
        <dbReference type="Proteomes" id="UP001498469"/>
    </source>
</evidence>
<dbReference type="InterPro" id="IPR012314">
    <property type="entry name" value="Pept_M12B_GON-ADAMTSs"/>
</dbReference>
<evidence type="ECO:0000256" key="3">
    <source>
        <dbReference type="ARBA" id="ARBA00023014"/>
    </source>
</evidence>
<evidence type="ECO:0000259" key="5">
    <source>
        <dbReference type="PROSITE" id="PS51379"/>
    </source>
</evidence>
<proteinExistence type="predicted"/>
<dbReference type="Gene3D" id="3.30.70.20">
    <property type="match status" value="1"/>
</dbReference>
<dbReference type="Gene3D" id="3.40.50.970">
    <property type="match status" value="1"/>
</dbReference>
<dbReference type="InterPro" id="IPR017896">
    <property type="entry name" value="4Fe4S_Fe-S-bd"/>
</dbReference>
<dbReference type="InterPro" id="IPR029061">
    <property type="entry name" value="THDP-binding"/>
</dbReference>
<accession>A0ABU7UX10</accession>
<dbReference type="InterPro" id="IPR050722">
    <property type="entry name" value="Pyruvate:ferred/Flavod_OxRd"/>
</dbReference>
<dbReference type="SUPFAM" id="SSF52518">
    <property type="entry name" value="Thiamin diphosphate-binding fold (THDP-binding)"/>
    <property type="match status" value="1"/>
</dbReference>
<reference evidence="6 7" key="1">
    <citation type="submission" date="2023-11" db="EMBL/GenBank/DDBJ databases">
        <title>Draft genome sequence of a psychrophilic Clostridium strain from permafrost water brine.</title>
        <authorList>
            <person name="Shcherbakova V.A."/>
            <person name="Trubitsyn V.E."/>
            <person name="Zakharyuk A.G."/>
        </authorList>
    </citation>
    <scope>NUCLEOTIDE SEQUENCE [LARGE SCALE GENOMIC DNA]</scope>
    <source>
        <strain evidence="6 7">14F</strain>
    </source>
</reference>
<feature type="domain" description="GON" evidence="4">
    <location>
        <begin position="1"/>
        <end position="88"/>
    </location>
</feature>
<evidence type="ECO:0000259" key="4">
    <source>
        <dbReference type="PROSITE" id="PS51046"/>
    </source>
</evidence>
<dbReference type="PANTHER" id="PTHR32154">
    <property type="entry name" value="PYRUVATE-FLAVODOXIN OXIDOREDUCTASE-RELATED"/>
    <property type="match status" value="1"/>
</dbReference>
<dbReference type="EMBL" id="JAZHFS010000085">
    <property type="protein sequence ID" value="MEF2115461.1"/>
    <property type="molecule type" value="Genomic_DNA"/>
</dbReference>
<gene>
    <name evidence="6" type="ORF">SJI18_24675</name>
</gene>
<keyword evidence="2" id="KW-0408">Iron</keyword>
<evidence type="ECO:0000313" key="6">
    <source>
        <dbReference type="EMBL" id="MEF2115461.1"/>
    </source>
</evidence>
<keyword evidence="1" id="KW-0479">Metal-binding</keyword>
<evidence type="ECO:0000256" key="1">
    <source>
        <dbReference type="ARBA" id="ARBA00022723"/>
    </source>
</evidence>
<comment type="caution">
    <text evidence="6">The sequence shown here is derived from an EMBL/GenBank/DDBJ whole genome shotgun (WGS) entry which is preliminary data.</text>
</comment>
<sequence>VSVLDCTGCGSCANVCPAKEKALVMKPLGEQLDETSNWEYASSLTRKPNPMGVNTVKGSQFELPLLEFSGACAGCGETPYAKLITQLYGDRMYIANATGCSQAWATSYPSFPYTVNEKGQGPTYTNSLFENNAEFGLGIMLAVDQQRDRIKSKVERLIEITMDNDLKKAAINWVETFADGSTSKAASEIFLETLKNSKTINEEKELVSFILNSSEHLVKKSIWLFGGDGWAYDIGYGGLDHVISTRADVNILVLDTEVYSNTGGQSSKATPLGAVAQFAA</sequence>
<feature type="domain" description="4Fe-4S ferredoxin-type" evidence="5">
    <location>
        <begin position="1"/>
        <end position="28"/>
    </location>
</feature>
<dbReference type="InterPro" id="IPR017900">
    <property type="entry name" value="4Fe4S_Fe_S_CS"/>
</dbReference>
<dbReference type="Proteomes" id="UP001498469">
    <property type="component" value="Unassembled WGS sequence"/>
</dbReference>
<evidence type="ECO:0000256" key="2">
    <source>
        <dbReference type="ARBA" id="ARBA00023004"/>
    </source>
</evidence>
<name>A0ABU7UX10_9CLOT</name>
<feature type="non-terminal residue" evidence="6">
    <location>
        <position position="1"/>
    </location>
</feature>
<dbReference type="PANTHER" id="PTHR32154:SF0">
    <property type="entry name" value="PYRUVATE-FLAVODOXIN OXIDOREDUCTASE-RELATED"/>
    <property type="match status" value="1"/>
</dbReference>
<protein>
    <submittedName>
        <fullName evidence="6">Pyruvate:ferredoxin (Flavodoxin) oxidoreductase</fullName>
    </submittedName>
</protein>
<keyword evidence="6" id="KW-0670">Pyruvate</keyword>
<dbReference type="PROSITE" id="PS00198">
    <property type="entry name" value="4FE4S_FER_1"/>
    <property type="match status" value="1"/>
</dbReference>
<dbReference type="PROSITE" id="PS51046">
    <property type="entry name" value="GON"/>
    <property type="match status" value="1"/>
</dbReference>
<organism evidence="6 7">
    <name type="scientific">Clostridium frigoriphilum</name>
    <dbReference type="NCBI Taxonomy" id="443253"/>
    <lineage>
        <taxon>Bacteria</taxon>
        <taxon>Bacillati</taxon>
        <taxon>Bacillota</taxon>
        <taxon>Clostridia</taxon>
        <taxon>Eubacteriales</taxon>
        <taxon>Clostridiaceae</taxon>
        <taxon>Clostridium</taxon>
    </lineage>
</organism>
<feature type="non-terminal residue" evidence="6">
    <location>
        <position position="280"/>
    </location>
</feature>
<keyword evidence="3" id="KW-0411">Iron-sulfur</keyword>